<reference evidence="2" key="1">
    <citation type="submission" date="2020-10" db="EMBL/GenBank/DDBJ databases">
        <authorList>
            <person name="Gilroy R."/>
        </authorList>
    </citation>
    <scope>NUCLEOTIDE SEQUENCE</scope>
    <source>
        <strain evidence="2">ChiBcolR7-354</strain>
    </source>
</reference>
<feature type="transmembrane region" description="Helical" evidence="1">
    <location>
        <begin position="72"/>
        <end position="94"/>
    </location>
</feature>
<dbReference type="AlphaFoldDB" id="A0A9D0ZDW4"/>
<keyword evidence="2" id="KW-0396">Initiation factor</keyword>
<protein>
    <submittedName>
        <fullName evidence="2">Translation initiation factor 2</fullName>
    </submittedName>
</protein>
<keyword evidence="2" id="KW-0648">Protein biosynthesis</keyword>
<organism evidence="2 3">
    <name type="scientific">Candidatus Scatomorpha intestinavium</name>
    <dbReference type="NCBI Taxonomy" id="2840922"/>
    <lineage>
        <taxon>Bacteria</taxon>
        <taxon>Bacillati</taxon>
        <taxon>Bacillota</taxon>
        <taxon>Clostridia</taxon>
        <taxon>Eubacteriales</taxon>
        <taxon>Candidatus Scatomorpha</taxon>
    </lineage>
</organism>
<sequence>MRTREHCAELVKGVTRRVIVVREPGSELFEEAIFIVRERALRRGVSSEQVLREARRAAGRYMRERSAERSGWKLGIAVTAALAALAAAVVLFAVV</sequence>
<dbReference type="EMBL" id="DVGA01000048">
    <property type="protein sequence ID" value="HIQ78550.1"/>
    <property type="molecule type" value="Genomic_DNA"/>
</dbReference>
<reference evidence="2" key="2">
    <citation type="journal article" date="2021" name="PeerJ">
        <title>Extensive microbial diversity within the chicken gut microbiome revealed by metagenomics and culture.</title>
        <authorList>
            <person name="Gilroy R."/>
            <person name="Ravi A."/>
            <person name="Getino M."/>
            <person name="Pursley I."/>
            <person name="Horton D.L."/>
            <person name="Alikhan N.F."/>
            <person name="Baker D."/>
            <person name="Gharbi K."/>
            <person name="Hall N."/>
            <person name="Watson M."/>
            <person name="Adriaenssens E.M."/>
            <person name="Foster-Nyarko E."/>
            <person name="Jarju S."/>
            <person name="Secka A."/>
            <person name="Antonio M."/>
            <person name="Oren A."/>
            <person name="Chaudhuri R.R."/>
            <person name="La Ragione R."/>
            <person name="Hildebrand F."/>
            <person name="Pallen M.J."/>
        </authorList>
    </citation>
    <scope>NUCLEOTIDE SEQUENCE</scope>
    <source>
        <strain evidence="2">ChiBcolR7-354</strain>
    </source>
</reference>
<comment type="caution">
    <text evidence="2">The sequence shown here is derived from an EMBL/GenBank/DDBJ whole genome shotgun (WGS) entry which is preliminary data.</text>
</comment>
<evidence type="ECO:0000313" key="2">
    <source>
        <dbReference type="EMBL" id="HIQ78550.1"/>
    </source>
</evidence>
<keyword evidence="1" id="KW-0472">Membrane</keyword>
<proteinExistence type="predicted"/>
<dbReference type="Proteomes" id="UP000824262">
    <property type="component" value="Unassembled WGS sequence"/>
</dbReference>
<dbReference type="GO" id="GO:0003743">
    <property type="term" value="F:translation initiation factor activity"/>
    <property type="evidence" value="ECO:0007669"/>
    <property type="project" value="UniProtKB-KW"/>
</dbReference>
<gene>
    <name evidence="2" type="ORF">IAB77_04760</name>
</gene>
<accession>A0A9D0ZDW4</accession>
<keyword evidence="1" id="KW-1133">Transmembrane helix</keyword>
<name>A0A9D0ZDW4_9FIRM</name>
<evidence type="ECO:0000313" key="3">
    <source>
        <dbReference type="Proteomes" id="UP000824262"/>
    </source>
</evidence>
<keyword evidence="1" id="KW-0812">Transmembrane</keyword>
<evidence type="ECO:0000256" key="1">
    <source>
        <dbReference type="SAM" id="Phobius"/>
    </source>
</evidence>